<dbReference type="Proteomes" id="UP000183120">
    <property type="component" value="Unassembled WGS sequence"/>
</dbReference>
<name>A0A1J4TXX6_9BACT</name>
<dbReference type="SUPFAM" id="SSF55486">
    <property type="entry name" value="Metalloproteases ('zincins'), catalytic domain"/>
    <property type="match status" value="1"/>
</dbReference>
<dbReference type="STRING" id="1805209.AUJ73_00900"/>
<evidence type="ECO:0000313" key="3">
    <source>
        <dbReference type="EMBL" id="OIO15286.1"/>
    </source>
</evidence>
<evidence type="ECO:0000256" key="1">
    <source>
        <dbReference type="SAM" id="MobiDB-lite"/>
    </source>
</evidence>
<proteinExistence type="predicted"/>
<feature type="region of interest" description="Disordered" evidence="1">
    <location>
        <begin position="547"/>
        <end position="585"/>
    </location>
</feature>
<keyword evidence="2" id="KW-0812">Transmembrane</keyword>
<dbReference type="AlphaFoldDB" id="A0A1J4TXX6"/>
<reference evidence="3 4" key="1">
    <citation type="journal article" date="2016" name="Environ. Microbiol.">
        <title>Genomic resolution of a cold subsurface aquifer community provides metabolic insights for novel microbes adapted to high CO concentrations.</title>
        <authorList>
            <person name="Probst A.J."/>
            <person name="Castelle C.J."/>
            <person name="Singh A."/>
            <person name="Brown C.T."/>
            <person name="Anantharaman K."/>
            <person name="Sharon I."/>
            <person name="Hug L.A."/>
            <person name="Burstein D."/>
            <person name="Emerson J.B."/>
            <person name="Thomas B.C."/>
            <person name="Banfield J.F."/>
        </authorList>
    </citation>
    <scope>NUCLEOTIDE SEQUENCE [LARGE SCALE GENOMIC DNA]</scope>
    <source>
        <strain evidence="3">CG1_02_37_22</strain>
    </source>
</reference>
<sequence>MKTPQVRFGISLRNILKKKQLFTFFNYYMESFKGKNNIPRFLINNACHTQPTDRKLISIISLLFFIFLIIIILTLSSFINSHKQSLSMKANNPEPNYTGVLEILHIEETKKQPSINKYFIVSTLDGKKYELIFPSSKPTSLQSGRRITVDGKIANNQIILSNLEKSFPSLQSFGTLNSIGNKKLAVILITNQDDRVPLETVNQVNDLVSASPDSISNWYKENSFNQFSLSGDVFGWYDTADVGLTSEYAGCPLPHLQEIANLINNYTKSISNFNYDNYDLVSYILAYQSYDDSCAAGYAYIGGKQSFINLHLFDSRYSSPDAQYSGKNVFKHELGHNLGLYHARGIDCGDKAIDSYDRCNTTYFDRDYSDIMGGGWISSAQLTQINSVHRLLLGWIPDRNTIEINQDNYNRQIALSVMNTENTNTGKPVLIKIRKEDTNEYYYVGYYLTPAWENGWWTGPLLKGAFIHLHNISGCGDNNFSACKIDTTPKSEDDEFISDSIDSYLSDGHNFVDQINNLEVMQIDHDENTVNLNIKYKLSGIPTLTPAPTNTITPTKTPYPTKTPVPSLTPISSPSPTLTPTPTRIPSVTPTFTLTPTLTPVPTVTVTPGPQTTTLSFKVGIPRMGTSEVPQDRVKVDIVNSSGTKVYTGSIALVREGDRIYRTKGSGISFNLGSSGTYKVYVKLTTSIGRVYNNVSLVSGSTLDCTIENTSCGDLKPSSSLLSGKSLLLGDTDTFSYNWINIADFDILVSEFLGRVTTKYTDFNLDNSVDVLDLEVLGLNFNKRGD</sequence>
<organism evidence="3 4">
    <name type="scientific">Candidatus Gottesmanbacteria bacterium CG1_02_37_22</name>
    <dbReference type="NCBI Taxonomy" id="1805209"/>
    <lineage>
        <taxon>Bacteria</taxon>
        <taxon>Candidatus Gottesmaniibacteriota</taxon>
    </lineage>
</organism>
<protein>
    <recommendedName>
        <fullName evidence="5">Peptidase M11 gametolysin domain-containing protein</fullName>
    </recommendedName>
</protein>
<gene>
    <name evidence="3" type="ORF">AUJ73_00900</name>
</gene>
<dbReference type="GO" id="GO:0008237">
    <property type="term" value="F:metallopeptidase activity"/>
    <property type="evidence" value="ECO:0007669"/>
    <property type="project" value="InterPro"/>
</dbReference>
<comment type="caution">
    <text evidence="3">The sequence shown here is derived from an EMBL/GenBank/DDBJ whole genome shotgun (WGS) entry which is preliminary data.</text>
</comment>
<evidence type="ECO:0000256" key="2">
    <source>
        <dbReference type="SAM" id="Phobius"/>
    </source>
</evidence>
<evidence type="ECO:0008006" key="5">
    <source>
        <dbReference type="Google" id="ProtNLM"/>
    </source>
</evidence>
<dbReference type="EMBL" id="MNUY01000014">
    <property type="protein sequence ID" value="OIO15286.1"/>
    <property type="molecule type" value="Genomic_DNA"/>
</dbReference>
<dbReference type="Gene3D" id="3.40.390.10">
    <property type="entry name" value="Collagenase (Catalytic Domain)"/>
    <property type="match status" value="1"/>
</dbReference>
<dbReference type="InterPro" id="IPR024079">
    <property type="entry name" value="MetalloPept_cat_dom_sf"/>
</dbReference>
<evidence type="ECO:0000313" key="4">
    <source>
        <dbReference type="Proteomes" id="UP000183120"/>
    </source>
</evidence>
<keyword evidence="2" id="KW-0472">Membrane</keyword>
<accession>A0A1J4TXX6</accession>
<keyword evidence="2" id="KW-1133">Transmembrane helix</keyword>
<dbReference type="Pfam" id="PF13582">
    <property type="entry name" value="Reprolysin_3"/>
    <property type="match status" value="1"/>
</dbReference>
<feature type="transmembrane region" description="Helical" evidence="2">
    <location>
        <begin position="56"/>
        <end position="79"/>
    </location>
</feature>